<organism evidence="3 4">
    <name type="scientific">Protopolystoma xenopodis</name>
    <dbReference type="NCBI Taxonomy" id="117903"/>
    <lineage>
        <taxon>Eukaryota</taxon>
        <taxon>Metazoa</taxon>
        <taxon>Spiralia</taxon>
        <taxon>Lophotrochozoa</taxon>
        <taxon>Platyhelminthes</taxon>
        <taxon>Monogenea</taxon>
        <taxon>Polyopisthocotylea</taxon>
        <taxon>Polystomatidea</taxon>
        <taxon>Polystomatidae</taxon>
        <taxon>Protopolystoma</taxon>
    </lineage>
</organism>
<accession>A0A3S5FFC8</accession>
<dbReference type="Proteomes" id="UP000784294">
    <property type="component" value="Unassembled WGS sequence"/>
</dbReference>
<dbReference type="PROSITE" id="PS00022">
    <property type="entry name" value="EGF_1"/>
    <property type="match status" value="1"/>
</dbReference>
<sequence length="96" mass="10551">MQPCKRGRCEPVGQNGYHCICEEGWQGEHCEDGRLRGTNLVWDPLNASSFAELDCGRGTFTDVSSASSGILAILSKLVKETSKVDPLTFDLCKETR</sequence>
<name>A0A3S5FFC8_9PLAT</name>
<dbReference type="Gene3D" id="2.10.25.10">
    <property type="entry name" value="Laminin"/>
    <property type="match status" value="1"/>
</dbReference>
<dbReference type="EMBL" id="CAAALY010117418">
    <property type="protein sequence ID" value="VEL30973.1"/>
    <property type="molecule type" value="Genomic_DNA"/>
</dbReference>
<proteinExistence type="predicted"/>
<dbReference type="InterPro" id="IPR000742">
    <property type="entry name" value="EGF"/>
</dbReference>
<evidence type="ECO:0000256" key="1">
    <source>
        <dbReference type="PROSITE-ProRule" id="PRU00076"/>
    </source>
</evidence>
<keyword evidence="1" id="KW-0245">EGF-like domain</keyword>
<dbReference type="Pfam" id="PF00008">
    <property type="entry name" value="EGF"/>
    <property type="match status" value="1"/>
</dbReference>
<comment type="caution">
    <text evidence="1">Lacks conserved residue(s) required for the propagation of feature annotation.</text>
</comment>
<evidence type="ECO:0000259" key="2">
    <source>
        <dbReference type="PROSITE" id="PS50026"/>
    </source>
</evidence>
<reference evidence="3" key="1">
    <citation type="submission" date="2018-11" db="EMBL/GenBank/DDBJ databases">
        <authorList>
            <consortium name="Pathogen Informatics"/>
        </authorList>
    </citation>
    <scope>NUCLEOTIDE SEQUENCE</scope>
</reference>
<keyword evidence="1" id="KW-1015">Disulfide bond</keyword>
<dbReference type="AlphaFoldDB" id="A0A3S5FFC8"/>
<feature type="domain" description="EGF-like" evidence="2">
    <location>
        <begin position="1"/>
        <end position="31"/>
    </location>
</feature>
<evidence type="ECO:0000313" key="3">
    <source>
        <dbReference type="EMBL" id="VEL30973.1"/>
    </source>
</evidence>
<evidence type="ECO:0000313" key="4">
    <source>
        <dbReference type="Proteomes" id="UP000784294"/>
    </source>
</evidence>
<dbReference type="PROSITE" id="PS01186">
    <property type="entry name" value="EGF_2"/>
    <property type="match status" value="1"/>
</dbReference>
<dbReference type="PROSITE" id="PS50026">
    <property type="entry name" value="EGF_3"/>
    <property type="match status" value="1"/>
</dbReference>
<feature type="disulfide bond" evidence="1">
    <location>
        <begin position="21"/>
        <end position="30"/>
    </location>
</feature>
<dbReference type="SUPFAM" id="SSF57196">
    <property type="entry name" value="EGF/Laminin"/>
    <property type="match status" value="1"/>
</dbReference>
<comment type="caution">
    <text evidence="3">The sequence shown here is derived from an EMBL/GenBank/DDBJ whole genome shotgun (WGS) entry which is preliminary data.</text>
</comment>
<gene>
    <name evidence="3" type="ORF">PXEA_LOCUS24413</name>
</gene>
<dbReference type="CDD" id="cd00054">
    <property type="entry name" value="EGF_CA"/>
    <property type="match status" value="1"/>
</dbReference>
<dbReference type="OrthoDB" id="1924787at2759"/>
<keyword evidence="4" id="KW-1185">Reference proteome</keyword>
<protein>
    <recommendedName>
        <fullName evidence="2">EGF-like domain-containing protein</fullName>
    </recommendedName>
</protein>